<dbReference type="InterPro" id="IPR032574">
    <property type="entry name" value="DUF4924"/>
</dbReference>
<organism evidence="1 2">
    <name type="scientific">Rikenella microfusus</name>
    <dbReference type="NCBI Taxonomy" id="28139"/>
    <lineage>
        <taxon>Bacteria</taxon>
        <taxon>Pseudomonadati</taxon>
        <taxon>Bacteroidota</taxon>
        <taxon>Bacteroidia</taxon>
        <taxon>Bacteroidales</taxon>
        <taxon>Rikenellaceae</taxon>
        <taxon>Rikenella</taxon>
    </lineage>
</organism>
<dbReference type="EMBL" id="UGVL01000001">
    <property type="protein sequence ID" value="SUE33942.1"/>
    <property type="molecule type" value="Genomic_DNA"/>
</dbReference>
<protein>
    <recommendedName>
        <fullName evidence="3">DUF4924 domain-containing protein</fullName>
    </recommendedName>
</protein>
<dbReference type="AlphaFoldDB" id="A0A379MTJ4"/>
<proteinExistence type="predicted"/>
<reference evidence="1 2" key="1">
    <citation type="submission" date="2018-06" db="EMBL/GenBank/DDBJ databases">
        <authorList>
            <consortium name="Pathogen Informatics"/>
            <person name="Doyle S."/>
        </authorList>
    </citation>
    <scope>NUCLEOTIDE SEQUENCE [LARGE SCALE GENOMIC DNA]</scope>
    <source>
        <strain evidence="1 2">NCTC11190</strain>
    </source>
</reference>
<dbReference type="Pfam" id="PF16271">
    <property type="entry name" value="DUF4924"/>
    <property type="match status" value="1"/>
</dbReference>
<dbReference type="STRING" id="880526.GCA_000427365_00291"/>
<evidence type="ECO:0000313" key="2">
    <source>
        <dbReference type="Proteomes" id="UP000255233"/>
    </source>
</evidence>
<evidence type="ECO:0000313" key="1">
    <source>
        <dbReference type="EMBL" id="SUE33942.1"/>
    </source>
</evidence>
<keyword evidence="2" id="KW-1185">Reference proteome</keyword>
<sequence>MYLFRTVTTVPEYRITAARPRNGNHAAAGPEKPRKFRIMLTAKQKRRENIAEYILYLWQLEDMLRALELSPEKIYSTLVEPHTELDQEQKQALFFWYMDMVNLLKTEGKEKTGHLDHTLHLIADLNDLHLHLLKAPAGHEQGYDKVYAALAPELPKLKSAIAGESDMAAEGISDMEACFRALYSVMLCRLKGTAAKDDGPGAEKKAEAAERYVKDVLEVVSPVVARLAAIHKAAERGELDLYKDMA</sequence>
<accession>A0A379MTJ4</accession>
<dbReference type="Proteomes" id="UP000255233">
    <property type="component" value="Unassembled WGS sequence"/>
</dbReference>
<gene>
    <name evidence="1" type="ORF">NCTC11190_01156</name>
</gene>
<name>A0A379MTJ4_9BACT</name>
<evidence type="ECO:0008006" key="3">
    <source>
        <dbReference type="Google" id="ProtNLM"/>
    </source>
</evidence>